<proteinExistence type="predicted"/>
<sequence length="373" mass="41706">MRSKKGVFRLNRTATENIKRPSIFRGLILAMMSGVCYSFVAVILKQMKNLHPGQLAMYRFIATFVMSMPETVKTRQNPLDPRKLRILMGLRGILGGLNIFLNFIAFRYLGLGEASVIIFSAPVFVTIFARIFFKEPCNLLQSITVILTVIGILFTAKLPSRLSEASIVYSREKIYGLLAATISLFCISTLTLLTRKVRPVHPSILTFHFSWVGILEIAILTAVFGNFQLLQCGIQSIYILMFALLSYTGLTLFVMAIQCEYAGPVVTMRAAMEIGLAFLWQIFIFHDLPDTYGIIGAVLVVVSVILISLGSIPIKESTPNEECVSKTCGEIDRVECKAAATEGKGVYRDTETDDLSLTWNVSGDRRRRAWWKT</sequence>
<dbReference type="GO" id="GO:0016020">
    <property type="term" value="C:membrane"/>
    <property type="evidence" value="ECO:0007669"/>
    <property type="project" value="UniProtKB-SubCell"/>
</dbReference>
<comment type="subcellular location">
    <subcellularLocation>
        <location evidence="1">Membrane</location>
        <topology evidence="1">Multi-pass membrane protein</topology>
    </subcellularLocation>
</comment>
<feature type="transmembrane region" description="Helical" evidence="5">
    <location>
        <begin position="21"/>
        <end position="44"/>
    </location>
</feature>
<evidence type="ECO:0000259" key="6">
    <source>
        <dbReference type="Pfam" id="PF00892"/>
    </source>
</evidence>
<evidence type="ECO:0000256" key="5">
    <source>
        <dbReference type="SAM" id="Phobius"/>
    </source>
</evidence>
<evidence type="ECO:0000313" key="7">
    <source>
        <dbReference type="EMBL" id="GBN09033.1"/>
    </source>
</evidence>
<dbReference type="Gene3D" id="1.10.3730.20">
    <property type="match status" value="1"/>
</dbReference>
<feature type="transmembrane region" description="Helical" evidence="5">
    <location>
        <begin position="205"/>
        <end position="225"/>
    </location>
</feature>
<feature type="domain" description="EamA" evidence="6">
    <location>
        <begin position="25"/>
        <end position="155"/>
    </location>
</feature>
<dbReference type="InterPro" id="IPR000620">
    <property type="entry name" value="EamA_dom"/>
</dbReference>
<reference evidence="7 8" key="1">
    <citation type="journal article" date="2019" name="Sci. Rep.">
        <title>Orb-weaving spider Araneus ventricosus genome elucidates the spidroin gene catalogue.</title>
        <authorList>
            <person name="Kono N."/>
            <person name="Nakamura H."/>
            <person name="Ohtoshi R."/>
            <person name="Moran D.A.P."/>
            <person name="Shinohara A."/>
            <person name="Yoshida Y."/>
            <person name="Fujiwara M."/>
            <person name="Mori M."/>
            <person name="Tomita M."/>
            <person name="Arakawa K."/>
        </authorList>
    </citation>
    <scope>NUCLEOTIDE SEQUENCE [LARGE SCALE GENOMIC DNA]</scope>
</reference>
<dbReference type="PANTHER" id="PTHR22911">
    <property type="entry name" value="ACYL-MALONYL CONDENSING ENZYME-RELATED"/>
    <property type="match status" value="1"/>
</dbReference>
<keyword evidence="2 5" id="KW-0812">Transmembrane</keyword>
<keyword evidence="3 5" id="KW-1133">Transmembrane helix</keyword>
<gene>
    <name evidence="7" type="primary">SLC35G1_21</name>
    <name evidence="7" type="ORF">AVEN_249074_1</name>
</gene>
<dbReference type="InterPro" id="IPR037185">
    <property type="entry name" value="EmrE-like"/>
</dbReference>
<feature type="transmembrane region" description="Helical" evidence="5">
    <location>
        <begin position="114"/>
        <end position="133"/>
    </location>
</feature>
<keyword evidence="8" id="KW-1185">Reference proteome</keyword>
<feature type="transmembrane region" description="Helical" evidence="5">
    <location>
        <begin position="292"/>
        <end position="312"/>
    </location>
</feature>
<dbReference type="SUPFAM" id="SSF103481">
    <property type="entry name" value="Multidrug resistance efflux transporter EmrE"/>
    <property type="match status" value="1"/>
</dbReference>
<comment type="caution">
    <text evidence="7">The sequence shown here is derived from an EMBL/GenBank/DDBJ whole genome shotgun (WGS) entry which is preliminary data.</text>
</comment>
<evidence type="ECO:0000256" key="2">
    <source>
        <dbReference type="ARBA" id="ARBA00022692"/>
    </source>
</evidence>
<keyword evidence="4 5" id="KW-0472">Membrane</keyword>
<accession>A0A4Y2L5D4</accession>
<name>A0A4Y2L5D4_ARAVE</name>
<evidence type="ECO:0000256" key="1">
    <source>
        <dbReference type="ARBA" id="ARBA00004141"/>
    </source>
</evidence>
<dbReference type="AlphaFoldDB" id="A0A4Y2L5D4"/>
<dbReference type="OrthoDB" id="6502282at2759"/>
<dbReference type="Pfam" id="PF00892">
    <property type="entry name" value="EamA"/>
    <property type="match status" value="1"/>
</dbReference>
<organism evidence="7 8">
    <name type="scientific">Araneus ventricosus</name>
    <name type="common">Orbweaver spider</name>
    <name type="synonym">Epeira ventricosa</name>
    <dbReference type="NCBI Taxonomy" id="182803"/>
    <lineage>
        <taxon>Eukaryota</taxon>
        <taxon>Metazoa</taxon>
        <taxon>Ecdysozoa</taxon>
        <taxon>Arthropoda</taxon>
        <taxon>Chelicerata</taxon>
        <taxon>Arachnida</taxon>
        <taxon>Araneae</taxon>
        <taxon>Araneomorphae</taxon>
        <taxon>Entelegynae</taxon>
        <taxon>Araneoidea</taxon>
        <taxon>Araneidae</taxon>
        <taxon>Araneus</taxon>
    </lineage>
</organism>
<dbReference type="PANTHER" id="PTHR22911:SF6">
    <property type="entry name" value="SOLUTE CARRIER FAMILY 35 MEMBER G1"/>
    <property type="match status" value="1"/>
</dbReference>
<feature type="transmembrane region" description="Helical" evidence="5">
    <location>
        <begin position="140"/>
        <end position="159"/>
    </location>
</feature>
<feature type="transmembrane region" description="Helical" evidence="5">
    <location>
        <begin position="84"/>
        <end position="108"/>
    </location>
</feature>
<evidence type="ECO:0000256" key="3">
    <source>
        <dbReference type="ARBA" id="ARBA00022989"/>
    </source>
</evidence>
<protein>
    <submittedName>
        <fullName evidence="7">Solute carrier family 35 member G1</fullName>
    </submittedName>
</protein>
<feature type="transmembrane region" description="Helical" evidence="5">
    <location>
        <begin position="237"/>
        <end position="257"/>
    </location>
</feature>
<feature type="transmembrane region" description="Helical" evidence="5">
    <location>
        <begin position="174"/>
        <end position="193"/>
    </location>
</feature>
<dbReference type="Proteomes" id="UP000499080">
    <property type="component" value="Unassembled WGS sequence"/>
</dbReference>
<dbReference type="EMBL" id="BGPR01005316">
    <property type="protein sequence ID" value="GBN09033.1"/>
    <property type="molecule type" value="Genomic_DNA"/>
</dbReference>
<evidence type="ECO:0000256" key="4">
    <source>
        <dbReference type="ARBA" id="ARBA00023136"/>
    </source>
</evidence>
<evidence type="ECO:0000313" key="8">
    <source>
        <dbReference type="Proteomes" id="UP000499080"/>
    </source>
</evidence>